<dbReference type="Gene3D" id="1.20.120.520">
    <property type="entry name" value="nmb1532 protein domain like"/>
    <property type="match status" value="1"/>
</dbReference>
<name>A0A1F5YCY2_9BACT</name>
<evidence type="ECO:0000313" key="2">
    <source>
        <dbReference type="EMBL" id="OGF97993.1"/>
    </source>
</evidence>
<dbReference type="EMBL" id="MFIV01000187">
    <property type="protein sequence ID" value="OGF97993.1"/>
    <property type="molecule type" value="Genomic_DNA"/>
</dbReference>
<comment type="caution">
    <text evidence="2">The sequence shown here is derived from an EMBL/GenBank/DDBJ whole genome shotgun (WGS) entry which is preliminary data.</text>
</comment>
<protein>
    <recommendedName>
        <fullName evidence="1">Hemerythrin-like domain-containing protein</fullName>
    </recommendedName>
</protein>
<dbReference type="PANTHER" id="PTHR39966:SF1">
    <property type="entry name" value="HEMERYTHRIN-LIKE DOMAIN-CONTAINING PROTEIN"/>
    <property type="match status" value="1"/>
</dbReference>
<proteinExistence type="predicted"/>
<dbReference type="GO" id="GO:0005886">
    <property type="term" value="C:plasma membrane"/>
    <property type="evidence" value="ECO:0007669"/>
    <property type="project" value="TreeGrafter"/>
</dbReference>
<evidence type="ECO:0000313" key="3">
    <source>
        <dbReference type="Proteomes" id="UP000176992"/>
    </source>
</evidence>
<dbReference type="Proteomes" id="UP000176992">
    <property type="component" value="Unassembled WGS sequence"/>
</dbReference>
<dbReference type="InterPro" id="IPR012312">
    <property type="entry name" value="Hemerythrin-like"/>
</dbReference>
<accession>A0A1F5YCY2</accession>
<dbReference type="Pfam" id="PF01814">
    <property type="entry name" value="Hemerythrin"/>
    <property type="match status" value="1"/>
</dbReference>
<feature type="domain" description="Hemerythrin-like" evidence="1">
    <location>
        <begin position="3"/>
        <end position="135"/>
    </location>
</feature>
<reference evidence="2 3" key="1">
    <citation type="journal article" date="2016" name="Nat. Commun.">
        <title>Thousands of microbial genomes shed light on interconnected biogeochemical processes in an aquifer system.</title>
        <authorList>
            <person name="Anantharaman K."/>
            <person name="Brown C.T."/>
            <person name="Hug L.A."/>
            <person name="Sharon I."/>
            <person name="Castelle C.J."/>
            <person name="Probst A.J."/>
            <person name="Thomas B.C."/>
            <person name="Singh A."/>
            <person name="Wilkins M.J."/>
            <person name="Karaoz U."/>
            <person name="Brodie E.L."/>
            <person name="Williams K.H."/>
            <person name="Hubbard S.S."/>
            <person name="Banfield J.F."/>
        </authorList>
    </citation>
    <scope>NUCLEOTIDE SEQUENCE [LARGE SCALE GENOMIC DNA]</scope>
</reference>
<sequence length="183" mass="20984">MVAIDELLHEHRAVETMLEVLDRLCGKLAEGGKKELNDLKSILEFLEVFVDKCHHAKEEKELFPALRESGRRKWEGEIEELLADHEKGRALVHELKASLGSVPSSMNAAHAATTAKAREYIALLNEHIENEEKLFQAADKLLSQSRQQELKTRFDKIEAERIGPGRHEQFHRLIDSLKAEYLR</sequence>
<organism evidence="2 3">
    <name type="scientific">Candidatus Glassbacteria bacterium GWA2_58_10</name>
    <dbReference type="NCBI Taxonomy" id="1817865"/>
    <lineage>
        <taxon>Bacteria</taxon>
        <taxon>Candidatus Glassiibacteriota</taxon>
    </lineage>
</organism>
<gene>
    <name evidence="2" type="ORF">A2Z86_02700</name>
</gene>
<evidence type="ECO:0000259" key="1">
    <source>
        <dbReference type="Pfam" id="PF01814"/>
    </source>
</evidence>
<dbReference type="CDD" id="cd12108">
    <property type="entry name" value="Hr-like"/>
    <property type="match status" value="1"/>
</dbReference>
<dbReference type="AlphaFoldDB" id="A0A1F5YCY2"/>
<dbReference type="PANTHER" id="PTHR39966">
    <property type="entry name" value="BLL2471 PROTEIN-RELATED"/>
    <property type="match status" value="1"/>
</dbReference>